<dbReference type="SMART" id="SM00854">
    <property type="entry name" value="PGA_cap"/>
    <property type="match status" value="1"/>
</dbReference>
<dbReference type="EMBL" id="BAAATA010000052">
    <property type="protein sequence ID" value="GAA2510415.1"/>
    <property type="molecule type" value="Genomic_DNA"/>
</dbReference>
<organism evidence="4 5">
    <name type="scientific">Streptomyces thermolineatus</name>
    <dbReference type="NCBI Taxonomy" id="44033"/>
    <lineage>
        <taxon>Bacteria</taxon>
        <taxon>Bacillati</taxon>
        <taxon>Actinomycetota</taxon>
        <taxon>Actinomycetes</taxon>
        <taxon>Kitasatosporales</taxon>
        <taxon>Streptomycetaceae</taxon>
        <taxon>Streptomyces</taxon>
    </lineage>
</organism>
<dbReference type="Gene3D" id="3.60.21.10">
    <property type="match status" value="1"/>
</dbReference>
<feature type="region of interest" description="Disordered" evidence="2">
    <location>
        <begin position="267"/>
        <end position="297"/>
    </location>
</feature>
<name>A0ABN3MWT1_9ACTN</name>
<dbReference type="InterPro" id="IPR019079">
    <property type="entry name" value="Capsule_synth_CapA"/>
</dbReference>
<comment type="similarity">
    <text evidence="1">Belongs to the CapA family.</text>
</comment>
<dbReference type="SUPFAM" id="SSF56300">
    <property type="entry name" value="Metallo-dependent phosphatases"/>
    <property type="match status" value="1"/>
</dbReference>
<dbReference type="PANTHER" id="PTHR33393">
    <property type="entry name" value="POLYGLUTAMINE SYNTHESIS ACCESSORY PROTEIN RV0574C-RELATED"/>
    <property type="match status" value="1"/>
</dbReference>
<comment type="caution">
    <text evidence="4">The sequence shown here is derived from an EMBL/GenBank/DDBJ whole genome shotgun (WGS) entry which is preliminary data.</text>
</comment>
<dbReference type="RefSeq" id="WP_344386052.1">
    <property type="nucleotide sequence ID" value="NZ_BAAATA010000052.1"/>
</dbReference>
<dbReference type="InterPro" id="IPR052169">
    <property type="entry name" value="CW_Biosynth-Accessory"/>
</dbReference>
<dbReference type="PANTHER" id="PTHR33393:SF11">
    <property type="entry name" value="POLYGLUTAMINE SYNTHESIS ACCESSORY PROTEIN RV0574C-RELATED"/>
    <property type="match status" value="1"/>
</dbReference>
<protein>
    <recommendedName>
        <fullName evidence="3">Capsule synthesis protein CapA domain-containing protein</fullName>
    </recommendedName>
</protein>
<dbReference type="Pfam" id="PF09587">
    <property type="entry name" value="PGA_cap"/>
    <property type="match status" value="1"/>
</dbReference>
<dbReference type="Proteomes" id="UP001501358">
    <property type="component" value="Unassembled WGS sequence"/>
</dbReference>
<dbReference type="CDD" id="cd07381">
    <property type="entry name" value="MPP_CapA"/>
    <property type="match status" value="1"/>
</dbReference>
<dbReference type="InterPro" id="IPR029052">
    <property type="entry name" value="Metallo-depent_PP-like"/>
</dbReference>
<evidence type="ECO:0000313" key="5">
    <source>
        <dbReference type="Proteomes" id="UP001501358"/>
    </source>
</evidence>
<sequence>MTITLALAGDTMLGRGVAEELAAAPVPGTLFSEEVREILDGSDLFVLNLECCVSDRGARWPDPGKPFFFRAPPIAATVLAELGVDCVTLANNHALDFGADALADTLANLEAAGVRAVGAGADLYAAREFAVVGADGLRLAVVGVTDHPEDFAAGPGRPGVALADLDRGVPGWLTDLVGRAAASSDAVLVTPHWGPNMTSRPPSHVLRAAPELLEAGATLVAGHSSHVFHGVAHRIAYDMGDFVDDYAVHPRLRNDLGLLFLVTLDGPDRPGPDNTGPDNTGPDGPGPGGPGRAEGPGSWVPVRLEAVPLFLDYCRTAVARGGEWEWIRDRFTRACAAFGTEVAVEGHRLVVDWT</sequence>
<feature type="domain" description="Capsule synthesis protein CapA" evidence="3">
    <location>
        <begin position="4"/>
        <end position="246"/>
    </location>
</feature>
<feature type="compositionally biased region" description="Low complexity" evidence="2">
    <location>
        <begin position="272"/>
        <end position="282"/>
    </location>
</feature>
<proteinExistence type="inferred from homology"/>
<accession>A0ABN3MWT1</accession>
<keyword evidence="5" id="KW-1185">Reference proteome</keyword>
<evidence type="ECO:0000259" key="3">
    <source>
        <dbReference type="SMART" id="SM00854"/>
    </source>
</evidence>
<gene>
    <name evidence="4" type="ORF">GCM10010406_53480</name>
</gene>
<evidence type="ECO:0000256" key="2">
    <source>
        <dbReference type="SAM" id="MobiDB-lite"/>
    </source>
</evidence>
<reference evidence="4 5" key="1">
    <citation type="journal article" date="2019" name="Int. J. Syst. Evol. Microbiol.">
        <title>The Global Catalogue of Microorganisms (GCM) 10K type strain sequencing project: providing services to taxonomists for standard genome sequencing and annotation.</title>
        <authorList>
            <consortium name="The Broad Institute Genomics Platform"/>
            <consortium name="The Broad Institute Genome Sequencing Center for Infectious Disease"/>
            <person name="Wu L."/>
            <person name="Ma J."/>
        </authorList>
    </citation>
    <scope>NUCLEOTIDE SEQUENCE [LARGE SCALE GENOMIC DNA]</scope>
    <source>
        <strain evidence="4 5">JCM 6307</strain>
    </source>
</reference>
<evidence type="ECO:0000313" key="4">
    <source>
        <dbReference type="EMBL" id="GAA2510415.1"/>
    </source>
</evidence>
<evidence type="ECO:0000256" key="1">
    <source>
        <dbReference type="ARBA" id="ARBA00005662"/>
    </source>
</evidence>